<dbReference type="KEGG" id="pnd:Pla175_35500"/>
<comment type="catalytic activity">
    <reaction evidence="4">
        <text>N-terminal L-lysyl-[protein] + L-leucyl-tRNA(Leu) = N-terminal L-leucyl-L-lysyl-[protein] + tRNA(Leu) + H(+)</text>
        <dbReference type="Rhea" id="RHEA:12340"/>
        <dbReference type="Rhea" id="RHEA-COMP:9613"/>
        <dbReference type="Rhea" id="RHEA-COMP:9622"/>
        <dbReference type="Rhea" id="RHEA-COMP:12670"/>
        <dbReference type="Rhea" id="RHEA-COMP:12671"/>
        <dbReference type="ChEBI" id="CHEBI:15378"/>
        <dbReference type="ChEBI" id="CHEBI:65249"/>
        <dbReference type="ChEBI" id="CHEBI:78442"/>
        <dbReference type="ChEBI" id="CHEBI:78494"/>
        <dbReference type="ChEBI" id="CHEBI:133043"/>
        <dbReference type="EC" id="2.3.2.6"/>
    </reaction>
</comment>
<evidence type="ECO:0000256" key="2">
    <source>
        <dbReference type="ARBA" id="ARBA00022679"/>
    </source>
</evidence>
<dbReference type="HAMAP" id="MF_00688">
    <property type="entry name" value="Leu_Phe_trans"/>
    <property type="match status" value="1"/>
</dbReference>
<dbReference type="GO" id="GO:0005737">
    <property type="term" value="C:cytoplasm"/>
    <property type="evidence" value="ECO:0007669"/>
    <property type="project" value="UniProtKB-SubCell"/>
</dbReference>
<organism evidence="5 6">
    <name type="scientific">Pirellulimonas nuda</name>
    <dbReference type="NCBI Taxonomy" id="2528009"/>
    <lineage>
        <taxon>Bacteria</taxon>
        <taxon>Pseudomonadati</taxon>
        <taxon>Planctomycetota</taxon>
        <taxon>Planctomycetia</taxon>
        <taxon>Pirellulales</taxon>
        <taxon>Lacipirellulaceae</taxon>
        <taxon>Pirellulimonas</taxon>
    </lineage>
</organism>
<dbReference type="EMBL" id="CP036291">
    <property type="protein sequence ID" value="QDU90149.1"/>
    <property type="molecule type" value="Genomic_DNA"/>
</dbReference>
<reference evidence="5 6" key="1">
    <citation type="submission" date="2019-02" db="EMBL/GenBank/DDBJ databases">
        <title>Deep-cultivation of Planctomycetes and their phenomic and genomic characterization uncovers novel biology.</title>
        <authorList>
            <person name="Wiegand S."/>
            <person name="Jogler M."/>
            <person name="Boedeker C."/>
            <person name="Pinto D."/>
            <person name="Vollmers J."/>
            <person name="Rivas-Marin E."/>
            <person name="Kohn T."/>
            <person name="Peeters S.H."/>
            <person name="Heuer A."/>
            <person name="Rast P."/>
            <person name="Oberbeckmann S."/>
            <person name="Bunk B."/>
            <person name="Jeske O."/>
            <person name="Meyerdierks A."/>
            <person name="Storesund J.E."/>
            <person name="Kallscheuer N."/>
            <person name="Luecker S."/>
            <person name="Lage O.M."/>
            <person name="Pohl T."/>
            <person name="Merkel B.J."/>
            <person name="Hornburger P."/>
            <person name="Mueller R.-W."/>
            <person name="Bruemmer F."/>
            <person name="Labrenz M."/>
            <person name="Spormann A.M."/>
            <person name="Op den Camp H."/>
            <person name="Overmann J."/>
            <person name="Amann R."/>
            <person name="Jetten M.S.M."/>
            <person name="Mascher T."/>
            <person name="Medema M.H."/>
            <person name="Devos D.P."/>
            <person name="Kaster A.-K."/>
            <person name="Ovreas L."/>
            <person name="Rohde M."/>
            <person name="Galperin M.Y."/>
            <person name="Jogler C."/>
        </authorList>
    </citation>
    <scope>NUCLEOTIDE SEQUENCE [LARGE SCALE GENOMIC DNA]</scope>
    <source>
        <strain evidence="5 6">Pla175</strain>
    </source>
</reference>
<comment type="catalytic activity">
    <reaction evidence="4">
        <text>L-phenylalanyl-tRNA(Phe) + an N-terminal L-alpha-aminoacyl-[protein] = an N-terminal L-phenylalanyl-L-alpha-aminoacyl-[protein] + tRNA(Phe)</text>
        <dbReference type="Rhea" id="RHEA:43632"/>
        <dbReference type="Rhea" id="RHEA-COMP:9668"/>
        <dbReference type="Rhea" id="RHEA-COMP:9699"/>
        <dbReference type="Rhea" id="RHEA-COMP:10636"/>
        <dbReference type="Rhea" id="RHEA-COMP:10637"/>
        <dbReference type="ChEBI" id="CHEBI:78442"/>
        <dbReference type="ChEBI" id="CHEBI:78531"/>
        <dbReference type="ChEBI" id="CHEBI:78597"/>
        <dbReference type="ChEBI" id="CHEBI:83561"/>
        <dbReference type="EC" id="2.3.2.6"/>
    </reaction>
</comment>
<dbReference type="RefSeq" id="WP_231953949.1">
    <property type="nucleotide sequence ID" value="NZ_CP036291.1"/>
</dbReference>
<evidence type="ECO:0000313" key="5">
    <source>
        <dbReference type="EMBL" id="QDU90149.1"/>
    </source>
</evidence>
<keyword evidence="1 4" id="KW-0963">Cytoplasm</keyword>
<dbReference type="NCBIfam" id="TIGR00667">
    <property type="entry name" value="aat"/>
    <property type="match status" value="1"/>
</dbReference>
<dbReference type="Proteomes" id="UP000317429">
    <property type="component" value="Chromosome"/>
</dbReference>
<evidence type="ECO:0000256" key="4">
    <source>
        <dbReference type="HAMAP-Rule" id="MF_00688"/>
    </source>
</evidence>
<dbReference type="GO" id="GO:0008914">
    <property type="term" value="F:leucyl-tRNA--protein transferase activity"/>
    <property type="evidence" value="ECO:0007669"/>
    <property type="project" value="UniProtKB-UniRule"/>
</dbReference>
<dbReference type="InterPro" id="IPR042203">
    <property type="entry name" value="Leu/Phe-tRNA_Trfase_C"/>
</dbReference>
<dbReference type="FunFam" id="3.40.630.70:FF:000001">
    <property type="entry name" value="Leucyl/phenylalanyl-tRNA--protein transferase"/>
    <property type="match status" value="1"/>
</dbReference>
<dbReference type="InterPro" id="IPR004616">
    <property type="entry name" value="Leu/Phe-tRNA_Trfase"/>
</dbReference>
<dbReference type="EC" id="2.3.2.6" evidence="4"/>
<keyword evidence="2 4" id="KW-0808">Transferase</keyword>
<dbReference type="InterPro" id="IPR042221">
    <property type="entry name" value="Leu/Phe-tRNA_Trfase_N"/>
</dbReference>
<evidence type="ECO:0000256" key="1">
    <source>
        <dbReference type="ARBA" id="ARBA00022490"/>
    </source>
</evidence>
<dbReference type="AlphaFoldDB" id="A0A518DF95"/>
<accession>A0A518DF95</accession>
<dbReference type="SUPFAM" id="SSF55729">
    <property type="entry name" value="Acyl-CoA N-acyltransferases (Nat)"/>
    <property type="match status" value="1"/>
</dbReference>
<comment type="subcellular location">
    <subcellularLocation>
        <location evidence="4">Cytoplasm</location>
    </subcellularLocation>
</comment>
<comment type="catalytic activity">
    <reaction evidence="4">
        <text>N-terminal L-arginyl-[protein] + L-leucyl-tRNA(Leu) = N-terminal L-leucyl-L-arginyl-[protein] + tRNA(Leu) + H(+)</text>
        <dbReference type="Rhea" id="RHEA:50416"/>
        <dbReference type="Rhea" id="RHEA-COMP:9613"/>
        <dbReference type="Rhea" id="RHEA-COMP:9622"/>
        <dbReference type="Rhea" id="RHEA-COMP:12672"/>
        <dbReference type="Rhea" id="RHEA-COMP:12673"/>
        <dbReference type="ChEBI" id="CHEBI:15378"/>
        <dbReference type="ChEBI" id="CHEBI:64719"/>
        <dbReference type="ChEBI" id="CHEBI:78442"/>
        <dbReference type="ChEBI" id="CHEBI:78494"/>
        <dbReference type="ChEBI" id="CHEBI:133044"/>
        <dbReference type="EC" id="2.3.2.6"/>
    </reaction>
</comment>
<proteinExistence type="inferred from homology"/>
<keyword evidence="3 4" id="KW-0012">Acyltransferase</keyword>
<dbReference type="InterPro" id="IPR016181">
    <property type="entry name" value="Acyl_CoA_acyltransferase"/>
</dbReference>
<sequence>MLDRMAHRPSPRLPRYFPSAELADEEGLLVVGGALDPDVLLDAYRHGIFPWPIDDVSPLLWFSPDPRALIELDGLHVSRRLARTIRSGRFNATCDQAFADVMKGCATAPGRRGGTWITPTMRRAYTRLHRLGHAHSVEVWRDGELAGGVYGVAIGGLFAAESMFHRETDASKVALAALVGHLNRRGYQLLDVQQWNEHTGSMGAIEAPRAEYLRRLAVAVEAPVTFGDTLEGAVDPRP</sequence>
<keyword evidence="6" id="KW-1185">Reference proteome</keyword>
<evidence type="ECO:0000313" key="6">
    <source>
        <dbReference type="Proteomes" id="UP000317429"/>
    </source>
</evidence>
<comment type="function">
    <text evidence="4">Functions in the N-end rule pathway of protein degradation where it conjugates Leu, Phe and, less efficiently, Met from aminoacyl-tRNAs to the N-termini of proteins containing an N-terminal arginine or lysine.</text>
</comment>
<dbReference type="Pfam" id="PF03588">
    <property type="entry name" value="Leu_Phe_trans"/>
    <property type="match status" value="1"/>
</dbReference>
<dbReference type="Gene3D" id="3.40.630.70">
    <property type="entry name" value="Leucyl/phenylalanyl-tRNA-protein transferase, C-terminal domain"/>
    <property type="match status" value="1"/>
</dbReference>
<dbReference type="Gene3D" id="3.30.70.3550">
    <property type="entry name" value="Leucyl/phenylalanyl-tRNA-protein transferase, N-terminal domain"/>
    <property type="match status" value="1"/>
</dbReference>
<name>A0A518DF95_9BACT</name>
<gene>
    <name evidence="4 5" type="primary">aat</name>
    <name evidence="5" type="ORF">Pla175_35500</name>
</gene>
<evidence type="ECO:0000256" key="3">
    <source>
        <dbReference type="ARBA" id="ARBA00023315"/>
    </source>
</evidence>
<comment type="similarity">
    <text evidence="4">Belongs to the L/F-transferase family.</text>
</comment>
<dbReference type="GO" id="GO:0030163">
    <property type="term" value="P:protein catabolic process"/>
    <property type="evidence" value="ECO:0007669"/>
    <property type="project" value="UniProtKB-UniRule"/>
</dbReference>
<dbReference type="PANTHER" id="PTHR30098:SF2">
    <property type="entry name" value="LEUCYL_PHENYLALANYL-TRNA--PROTEIN TRANSFERASE"/>
    <property type="match status" value="1"/>
</dbReference>
<dbReference type="PANTHER" id="PTHR30098">
    <property type="entry name" value="LEUCYL/PHENYLALANYL-TRNA--PROTEIN TRANSFERASE"/>
    <property type="match status" value="1"/>
</dbReference>
<protein>
    <recommendedName>
        <fullName evidence="4">Leucyl/phenylalanyl-tRNA--protein transferase</fullName>
        <ecNumber evidence="4">2.3.2.6</ecNumber>
    </recommendedName>
    <alternativeName>
        <fullName evidence="4">L/F-transferase</fullName>
    </alternativeName>
    <alternativeName>
        <fullName evidence="4">Leucyltransferase</fullName>
    </alternativeName>
    <alternativeName>
        <fullName evidence="4">Phenyalanyltransferase</fullName>
    </alternativeName>
</protein>